<evidence type="ECO:0000313" key="3">
    <source>
        <dbReference type="EMBL" id="ASM76635.1"/>
    </source>
</evidence>
<dbReference type="RefSeq" id="WP_089415938.1">
    <property type="nucleotide sequence ID" value="NZ_CP022423.1"/>
</dbReference>
<dbReference type="Proteomes" id="UP000199729">
    <property type="component" value="Chromosome"/>
</dbReference>
<protein>
    <recommendedName>
        <fullName evidence="2">Copper-binding protein MbnP-like domain-containing protein</fullName>
    </recommendedName>
</protein>
<dbReference type="EMBL" id="CP022423">
    <property type="protein sequence ID" value="ASM76635.1"/>
    <property type="molecule type" value="Genomic_DNA"/>
</dbReference>
<reference evidence="3 4" key="1">
    <citation type="submission" date="2017-07" db="EMBL/GenBank/DDBJ databases">
        <title>Complete Genome Sequence of the cosmetic ferment Vitreoscilla filiformis (ATCC15551).</title>
        <authorList>
            <person name="Contreras S."/>
            <person name="Sagory-Zalkind P."/>
            <person name="Blanquart H."/>
            <person name="Iltis A."/>
            <person name="Morand S.C."/>
        </authorList>
    </citation>
    <scope>NUCLEOTIDE SEQUENCE [LARGE SCALE GENOMIC DNA]</scope>
    <source>
        <strain evidence="3 4">ATCC 15551</strain>
    </source>
</reference>
<dbReference type="InterPro" id="IPR046863">
    <property type="entry name" value="MbnP-like_dom"/>
</dbReference>
<dbReference type="OrthoDB" id="64245at2"/>
<gene>
    <name evidence="3" type="ORF">VITFI_CDS0857</name>
</gene>
<feature type="chain" id="PRO_5012442973" description="Copper-binding protein MbnP-like domain-containing protein" evidence="1">
    <location>
        <begin position="24"/>
        <end position="324"/>
    </location>
</feature>
<dbReference type="Pfam" id="PF20243">
    <property type="entry name" value="MbnP"/>
    <property type="match status" value="1"/>
</dbReference>
<evidence type="ECO:0000259" key="2">
    <source>
        <dbReference type="Pfam" id="PF20243"/>
    </source>
</evidence>
<organism evidence="3 4">
    <name type="scientific">Vitreoscilla filiformis</name>
    <dbReference type="NCBI Taxonomy" id="63"/>
    <lineage>
        <taxon>Bacteria</taxon>
        <taxon>Pseudomonadati</taxon>
        <taxon>Pseudomonadota</taxon>
        <taxon>Betaproteobacteria</taxon>
        <taxon>Neisseriales</taxon>
        <taxon>Neisseriaceae</taxon>
        <taxon>Vitreoscilla</taxon>
    </lineage>
</organism>
<sequence length="324" mass="34687">MQTLFVRSAVALTTATLCLAAQAETFQRVNIAFVPTVGDTPVGCTSVLRGLGVTGVDAKLQDLRFYVSNVKLTTTEGVEVAVTLDANDAQLTSGSDTVALIDLENAKGLCAGDASRHAVITGKVPKGTYNKLAFTLGVPESLNHTDTATAPAPLDNTDMGWSWQVGRKHIKIEVNPKNATTGEFTQGIKKYDSTTGLPTSTYNDSFYFHLGNTGCEVDTSSANGYTCSSDNTLPLHFHGFDYKTQRVAVDLKALFAKTNLTREWGGPPGCMSGATDPECKKMWSVIGSRFVAQTAADGTVTYISKHNLDHAFFHGETVFRAIAK</sequence>
<feature type="domain" description="Copper-binding protein MbnP-like" evidence="2">
    <location>
        <begin position="27"/>
        <end position="272"/>
    </location>
</feature>
<proteinExistence type="predicted"/>
<evidence type="ECO:0000256" key="1">
    <source>
        <dbReference type="SAM" id="SignalP"/>
    </source>
</evidence>
<feature type="signal peptide" evidence="1">
    <location>
        <begin position="1"/>
        <end position="23"/>
    </location>
</feature>
<keyword evidence="4" id="KW-1185">Reference proteome</keyword>
<keyword evidence="1" id="KW-0732">Signal</keyword>
<dbReference type="NCBIfam" id="TIGR04052">
    <property type="entry name" value="MbnP_like_WxW"/>
    <property type="match status" value="1"/>
</dbReference>
<dbReference type="KEGG" id="vff:VITFI_CDS0857"/>
<name>A0A221KCD4_VITFI</name>
<dbReference type="InterPro" id="IPR023977">
    <property type="entry name" value="MbnP-like"/>
</dbReference>
<dbReference type="AlphaFoldDB" id="A0A221KCD4"/>
<accession>A0A221KCD4</accession>
<evidence type="ECO:0000313" key="4">
    <source>
        <dbReference type="Proteomes" id="UP000199729"/>
    </source>
</evidence>